<dbReference type="GeneID" id="111363382"/>
<dbReference type="RefSeq" id="XP_022835967.1">
    <property type="nucleotide sequence ID" value="XM_022980199.1"/>
</dbReference>
<dbReference type="GO" id="GO:0071897">
    <property type="term" value="P:DNA biosynthetic process"/>
    <property type="evidence" value="ECO:0007669"/>
    <property type="project" value="UniProtKB-ARBA"/>
</dbReference>
<dbReference type="InterPro" id="IPR043502">
    <property type="entry name" value="DNA/RNA_pol_sf"/>
</dbReference>
<dbReference type="InterPro" id="IPR012337">
    <property type="entry name" value="RNaseH-like_sf"/>
</dbReference>
<dbReference type="KEGG" id="sliu:111363382"/>
<proteinExistence type="predicted"/>
<dbReference type="GO" id="GO:0003676">
    <property type="term" value="F:nucleic acid binding"/>
    <property type="evidence" value="ECO:0007669"/>
    <property type="project" value="InterPro"/>
</dbReference>
<dbReference type="InterPro" id="IPR008042">
    <property type="entry name" value="Retrotrans_Pao"/>
</dbReference>
<dbReference type="InterPro" id="IPR036397">
    <property type="entry name" value="RNaseH_sf"/>
</dbReference>
<dbReference type="PANTHER" id="PTHR47331:SF1">
    <property type="entry name" value="GAG-LIKE PROTEIN"/>
    <property type="match status" value="1"/>
</dbReference>
<dbReference type="GO" id="GO:0015074">
    <property type="term" value="P:DNA integration"/>
    <property type="evidence" value="ECO:0007669"/>
    <property type="project" value="InterPro"/>
</dbReference>
<dbReference type="Gene3D" id="1.10.340.70">
    <property type="match status" value="1"/>
</dbReference>
<evidence type="ECO:0000313" key="2">
    <source>
        <dbReference type="Proteomes" id="UP000301870"/>
    </source>
</evidence>
<dbReference type="Pfam" id="PF17921">
    <property type="entry name" value="Integrase_H2C2"/>
    <property type="match status" value="1"/>
</dbReference>
<dbReference type="Pfam" id="PF03564">
    <property type="entry name" value="DUF1759"/>
    <property type="match status" value="1"/>
</dbReference>
<reference evidence="3" key="1">
    <citation type="submission" date="2025-08" db="UniProtKB">
        <authorList>
            <consortium name="RefSeq"/>
        </authorList>
    </citation>
    <scope>IDENTIFICATION</scope>
    <source>
        <strain evidence="3">Ishihara</strain>
        <tissue evidence="3">Whole body</tissue>
    </source>
</reference>
<dbReference type="Pfam" id="PF18701">
    <property type="entry name" value="DUF5641"/>
    <property type="match status" value="1"/>
</dbReference>
<dbReference type="PANTHER" id="PTHR47331">
    <property type="entry name" value="PHD-TYPE DOMAIN-CONTAINING PROTEIN"/>
    <property type="match status" value="1"/>
</dbReference>
<feature type="domain" description="Integrase catalytic" evidence="1">
    <location>
        <begin position="1238"/>
        <end position="1431"/>
    </location>
</feature>
<keyword evidence="2" id="KW-1185">Reference proteome</keyword>
<dbReference type="Gene3D" id="3.30.420.10">
    <property type="entry name" value="Ribonuclease H-like superfamily/Ribonuclease H"/>
    <property type="match status" value="1"/>
</dbReference>
<dbReference type="Pfam" id="PF05380">
    <property type="entry name" value="Peptidase_A17"/>
    <property type="match status" value="1"/>
</dbReference>
<organism evidence="2 3">
    <name type="scientific">Spodoptera litura</name>
    <name type="common">Asian cotton leafworm</name>
    <dbReference type="NCBI Taxonomy" id="69820"/>
    <lineage>
        <taxon>Eukaryota</taxon>
        <taxon>Metazoa</taxon>
        <taxon>Ecdysozoa</taxon>
        <taxon>Arthropoda</taxon>
        <taxon>Hexapoda</taxon>
        <taxon>Insecta</taxon>
        <taxon>Pterygota</taxon>
        <taxon>Neoptera</taxon>
        <taxon>Endopterygota</taxon>
        <taxon>Lepidoptera</taxon>
        <taxon>Glossata</taxon>
        <taxon>Ditrysia</taxon>
        <taxon>Noctuoidea</taxon>
        <taxon>Noctuidae</taxon>
        <taxon>Amphipyrinae</taxon>
        <taxon>Spodoptera</taxon>
    </lineage>
</organism>
<dbReference type="InterPro" id="IPR040676">
    <property type="entry name" value="DUF5641"/>
</dbReference>
<dbReference type="PROSITE" id="PS50994">
    <property type="entry name" value="INTEGRASE"/>
    <property type="match status" value="1"/>
</dbReference>
<dbReference type="Pfam" id="PF00665">
    <property type="entry name" value="rve"/>
    <property type="match status" value="1"/>
</dbReference>
<dbReference type="SUPFAM" id="SSF56672">
    <property type="entry name" value="DNA/RNA polymerases"/>
    <property type="match status" value="1"/>
</dbReference>
<dbReference type="InterPro" id="IPR005312">
    <property type="entry name" value="DUF1759"/>
</dbReference>
<protein>
    <submittedName>
        <fullName evidence="3">Uncharacterized protein LOC111363382</fullName>
    </submittedName>
</protein>
<evidence type="ECO:0000259" key="1">
    <source>
        <dbReference type="PROSITE" id="PS50994"/>
    </source>
</evidence>
<name>A0A9J7EUW5_SPOLT</name>
<sequence length="1552" mass="179692">MSKEDFQEFVALISRQQTSYEKIKTLQTNYKKDSVSRKSIDYLNKRIEALQALWDEFRSNHEILKKYESINRDHDYFKQNIFEITKSMFNETIQSMNQLRKTLNTEPEFSSTSNPKTPEIEVTTHFDTSGLHEHIKNDVPDKHLTTLLRNQMCNFNALERAVSKTNLDNLKEKWQLQDHLNILQSKWEAIDKIHWEISYLLQGNDQDYEDKYDHWEAIYDLLKEDLNKKIFETSHYEKTTPRMELPEFNGNFNNWISFRDLFIEMIHNNPTLNKTQKMKFLKSKLRGEAEKLIKHLPSSIDQPNSNNLKKLYDTTKECINGLENINVDIPVWGPLLYTFQTDALVMSKLINNLPNSNIDTKNWTHLHNIKLADPDFNVSGPIDLLLGADIYSNIIIDGVLKQNNYSPVAQQTKLGWILCGATKQFNCLVTTTELDEMTRFWESEDIPSELDSISNDEHCEKYFTETTQRLSNGRYVVKMPMSDNYREKLGSSKPQAIAQFLQLEKKMVRQEHFAKLYKQFISDYIELDHMKPALESNHQIQAYLPHHGVIRECSTTTKLRAVFNASMKTDSGFSLNDLMEKGPNLQKDILSLVIKWRSYKYVLTADIEKMYRQILVHPEQQSLQKIIWRDSINEPLREMQLCTLTYGTKAAPFIAMRTLQQLAIDEGDNFPLAKIALQHDFYMDDAITGHHTIETTKLLQKELSELLKKGGFVLRKWATNEPSILKNLNREEKSNNNDFNFKQQEFSKTLGLAWNDASDTFHFTSETQQFNSKDIAPYTKRRLLSEISKIYDPLGWIAPMTIQAKLLFQKLWSDSCKSIGWDEKVPDTIEKEWKRIKIELPNLNDISIPRWIQNEHNGNIELHAFCDASEKAYACVIYSRTTSSNGIRKATLLAAKTKVAPIKKKTTIPRLELCAAVLLAKLLDRITKILAEYNVKVFCWTDSKVVLAWLQGNQTKYEKYITNRTTIIRNIVPANNWGYVNTNENPADCATRGLLPSKLIDFSLWWEGPKWLTEQEKQTIVSEETYTTNEGSLTNCYTINKAEPAPKRNELIDSLLERHSNIDRISRILAWSKRFAEASRKQRSSECSELTLKEINRAMCTIIKSVQIYYFENEILSLDKGGKLPTKSNILKLNPFLDSNGVLRVGGRLKHSNLPEESKHPILIPGEGRLTQLIIEKAHQQTLHGGARLTLAYTRNNYWIISGNRTVKKALRQCIRCRRYATSRTEQLMGNLPKERITPSRPFSHTGIDFTGHVDVKINKGRGIKTCKGYIAIFICMCTKAVHIELVSDLSTPTFIAALKRMCARRGTPNHIYSDNGTNFVGAAKILKEEFQLFKTMLSPEFFKEINNLQIEWHFNAPSWPSAGGLWEAAVRSMKAHLKRVIGQQKLTYEEFSTLLSQIEACMNSRPLSPLSEDVEDLDYLTPGHFLTGSPTLTLPLNDPEDTKVDIRNHWKLIELMRRQYWDRWSKEYLHTLQNRNKWQLTKENINKGLLVLLKESNLPPGKWAMGRVIELHPGSDKLVRVVSLKTQSGICNRSMRKYCIKQGDVRTREMR</sequence>
<dbReference type="InterPro" id="IPR001584">
    <property type="entry name" value="Integrase_cat-core"/>
</dbReference>
<evidence type="ECO:0000313" key="3">
    <source>
        <dbReference type="RefSeq" id="XP_022835967.1"/>
    </source>
</evidence>
<dbReference type="OrthoDB" id="5986643at2759"/>
<dbReference type="GO" id="GO:0042575">
    <property type="term" value="C:DNA polymerase complex"/>
    <property type="evidence" value="ECO:0007669"/>
    <property type="project" value="UniProtKB-ARBA"/>
</dbReference>
<dbReference type="Proteomes" id="UP000301870">
    <property type="component" value="Unplaced"/>
</dbReference>
<dbReference type="InterPro" id="IPR041588">
    <property type="entry name" value="Integrase_H2C2"/>
</dbReference>
<accession>A0A9J7EUW5</accession>
<dbReference type="SUPFAM" id="SSF53098">
    <property type="entry name" value="Ribonuclease H-like"/>
    <property type="match status" value="1"/>
</dbReference>
<gene>
    <name evidence="3" type="primary">LOC111363382</name>
</gene>